<keyword evidence="1" id="KW-1133">Transmembrane helix</keyword>
<name>A0A0L0ELW7_9GAMM</name>
<reference evidence="3" key="1">
    <citation type="submission" date="2015-07" db="EMBL/GenBank/DDBJ databases">
        <title>Draft genome sequence of a Pseudoalteromonas rubra strain, OCN096, isolated from Kaneohe Bay, Oahu, Hawaii.</title>
        <authorList>
            <person name="Beurmann S."/>
            <person name="Ushijima B."/>
            <person name="Belcaid M."/>
            <person name="Callahan S.M."/>
            <person name="Aeby G.S."/>
        </authorList>
    </citation>
    <scope>NUCLEOTIDE SEQUENCE [LARGE SCALE GENOMIC DNA]</scope>
    <source>
        <strain evidence="3">OCN096</strain>
    </source>
</reference>
<dbReference type="Gene3D" id="6.10.340.10">
    <property type="match status" value="1"/>
</dbReference>
<keyword evidence="1" id="KW-0812">Transmembrane</keyword>
<feature type="transmembrane region" description="Helical" evidence="1">
    <location>
        <begin position="92"/>
        <end position="111"/>
    </location>
</feature>
<dbReference type="Gene3D" id="3.30.450.20">
    <property type="entry name" value="PAS domain"/>
    <property type="match status" value="1"/>
</dbReference>
<keyword evidence="1" id="KW-0472">Membrane</keyword>
<dbReference type="EMBL" id="LFZX01000309">
    <property type="protein sequence ID" value="KNC65350.1"/>
    <property type="molecule type" value="Genomic_DNA"/>
</dbReference>
<feature type="non-terminal residue" evidence="2">
    <location>
        <position position="1"/>
    </location>
</feature>
<organism evidence="2 3">
    <name type="scientific">Pseudoalteromonas rubra</name>
    <dbReference type="NCBI Taxonomy" id="43658"/>
    <lineage>
        <taxon>Bacteria</taxon>
        <taxon>Pseudomonadati</taxon>
        <taxon>Pseudomonadota</taxon>
        <taxon>Gammaproteobacteria</taxon>
        <taxon>Alteromonadales</taxon>
        <taxon>Pseudoalteromonadaceae</taxon>
        <taxon>Pseudoalteromonas</taxon>
    </lineage>
</organism>
<protein>
    <recommendedName>
        <fullName evidence="4">Two-component sensor histidine kinase</fullName>
    </recommendedName>
</protein>
<dbReference type="PATRIC" id="fig|43658.6.peg.4008"/>
<evidence type="ECO:0000313" key="3">
    <source>
        <dbReference type="Proteomes" id="UP000036850"/>
    </source>
</evidence>
<sequence length="127" mass="14396">QLKREQGKFVVNDIGEKIAIRLKVTEEADPQLKEIGLKMIAGFNGYAQLDKTLTRPKSYIFYAPVKSSGYSIALTLPEHVVFAPVYELRQQLLIILAFAIAISLLVAWRFSNSIYQPIAKLTKPHRH</sequence>
<evidence type="ECO:0000313" key="2">
    <source>
        <dbReference type="EMBL" id="KNC65350.1"/>
    </source>
</evidence>
<evidence type="ECO:0008006" key="4">
    <source>
        <dbReference type="Google" id="ProtNLM"/>
    </source>
</evidence>
<accession>A0A0L0ELW7</accession>
<dbReference type="Proteomes" id="UP000036850">
    <property type="component" value="Unassembled WGS sequence"/>
</dbReference>
<gene>
    <name evidence="2" type="ORF">AC626_23645</name>
</gene>
<evidence type="ECO:0000256" key="1">
    <source>
        <dbReference type="SAM" id="Phobius"/>
    </source>
</evidence>
<comment type="caution">
    <text evidence="2">The sequence shown here is derived from an EMBL/GenBank/DDBJ whole genome shotgun (WGS) entry which is preliminary data.</text>
</comment>
<dbReference type="AlphaFoldDB" id="A0A0L0ELW7"/>
<proteinExistence type="predicted"/>